<sequence length="63" mass="7478">YLGSVLKEYQSTSRLLGKTLKLEDLQYATYFYFVDKSCEFEKSIKEAEKIMRMRKINANSNKK</sequence>
<keyword evidence="2" id="KW-1185">Reference proteome</keyword>
<dbReference type="Proteomes" id="UP000789860">
    <property type="component" value="Unassembled WGS sequence"/>
</dbReference>
<evidence type="ECO:0000313" key="2">
    <source>
        <dbReference type="Proteomes" id="UP000789860"/>
    </source>
</evidence>
<protein>
    <submittedName>
        <fullName evidence="1">3717_t:CDS:1</fullName>
    </submittedName>
</protein>
<organism evidence="1 2">
    <name type="scientific">Scutellospora calospora</name>
    <dbReference type="NCBI Taxonomy" id="85575"/>
    <lineage>
        <taxon>Eukaryota</taxon>
        <taxon>Fungi</taxon>
        <taxon>Fungi incertae sedis</taxon>
        <taxon>Mucoromycota</taxon>
        <taxon>Glomeromycotina</taxon>
        <taxon>Glomeromycetes</taxon>
        <taxon>Diversisporales</taxon>
        <taxon>Gigasporaceae</taxon>
        <taxon>Scutellospora</taxon>
    </lineage>
</organism>
<accession>A0ACA9MLG9</accession>
<gene>
    <name evidence="1" type="ORF">SCALOS_LOCUS6364</name>
</gene>
<comment type="caution">
    <text evidence="1">The sequence shown here is derived from an EMBL/GenBank/DDBJ whole genome shotgun (WGS) entry which is preliminary data.</text>
</comment>
<feature type="non-terminal residue" evidence="1">
    <location>
        <position position="1"/>
    </location>
</feature>
<name>A0ACA9MLG9_9GLOM</name>
<dbReference type="EMBL" id="CAJVPM010011986">
    <property type="protein sequence ID" value="CAG8585297.1"/>
    <property type="molecule type" value="Genomic_DNA"/>
</dbReference>
<reference evidence="1" key="1">
    <citation type="submission" date="2021-06" db="EMBL/GenBank/DDBJ databases">
        <authorList>
            <person name="Kallberg Y."/>
            <person name="Tangrot J."/>
            <person name="Rosling A."/>
        </authorList>
    </citation>
    <scope>NUCLEOTIDE SEQUENCE</scope>
    <source>
        <strain evidence="1">AU212A</strain>
    </source>
</reference>
<proteinExistence type="predicted"/>
<evidence type="ECO:0000313" key="1">
    <source>
        <dbReference type="EMBL" id="CAG8585297.1"/>
    </source>
</evidence>